<dbReference type="EMBL" id="SNRY01009565">
    <property type="protein sequence ID" value="KAA6306884.1"/>
    <property type="molecule type" value="Genomic_DNA"/>
</dbReference>
<comment type="caution">
    <text evidence="1">The sequence shown here is derived from an EMBL/GenBank/DDBJ whole genome shotgun (WGS) entry which is preliminary data.</text>
</comment>
<reference evidence="1" key="1">
    <citation type="submission" date="2019-03" db="EMBL/GenBank/DDBJ databases">
        <title>Single cell metagenomics reveals metabolic interactions within the superorganism composed of flagellate Streblomastix strix and complex community of Bacteroidetes bacteria on its surface.</title>
        <authorList>
            <person name="Treitli S.C."/>
            <person name="Kolisko M."/>
            <person name="Husnik F."/>
            <person name="Keeling P."/>
            <person name="Hampl V."/>
        </authorList>
    </citation>
    <scope>NUCLEOTIDE SEQUENCE</scope>
    <source>
        <strain evidence="1">STM</strain>
    </source>
</reference>
<feature type="non-terminal residue" evidence="1">
    <location>
        <position position="35"/>
    </location>
</feature>
<organism evidence="1">
    <name type="scientific">termite gut metagenome</name>
    <dbReference type="NCBI Taxonomy" id="433724"/>
    <lineage>
        <taxon>unclassified sequences</taxon>
        <taxon>metagenomes</taxon>
        <taxon>organismal metagenomes</taxon>
    </lineage>
</organism>
<evidence type="ECO:0000313" key="1">
    <source>
        <dbReference type="EMBL" id="KAA6306884.1"/>
    </source>
</evidence>
<sequence length="35" mass="3981">MNYRLGISLRAYAATKDPPEPLLKMNALYKNLTNV</sequence>
<protein>
    <submittedName>
        <fullName evidence="1">Uncharacterized protein</fullName>
    </submittedName>
</protein>
<dbReference type="AlphaFoldDB" id="A0A5J4PEC0"/>
<name>A0A5J4PEC0_9ZZZZ</name>
<gene>
    <name evidence="1" type="ORF">EZS27_041452</name>
</gene>
<accession>A0A5J4PEC0</accession>
<proteinExistence type="predicted"/>